<dbReference type="InterPro" id="IPR029045">
    <property type="entry name" value="ClpP/crotonase-like_dom_sf"/>
</dbReference>
<evidence type="ECO:0000313" key="2">
    <source>
        <dbReference type="EMBL" id="MFC0589106.1"/>
    </source>
</evidence>
<dbReference type="InterPro" id="IPR001753">
    <property type="entry name" value="Enoyl-CoA_hydra/iso"/>
</dbReference>
<dbReference type="Pfam" id="PF00378">
    <property type="entry name" value="ECH_1"/>
    <property type="match status" value="1"/>
</dbReference>
<dbReference type="CDD" id="cd06558">
    <property type="entry name" value="crotonase-like"/>
    <property type="match status" value="1"/>
</dbReference>
<dbReference type="EMBL" id="JBHLTL010000004">
    <property type="protein sequence ID" value="MFC0589106.1"/>
    <property type="molecule type" value="Genomic_DNA"/>
</dbReference>
<keyword evidence="3" id="KW-1185">Reference proteome</keyword>
<feature type="compositionally biased region" description="Basic and acidic residues" evidence="1">
    <location>
        <begin position="1"/>
        <end position="14"/>
    </location>
</feature>
<accession>A0ABV6PGZ6</accession>
<dbReference type="Gene3D" id="6.20.390.30">
    <property type="match status" value="1"/>
</dbReference>
<sequence>MDRLSSDLGGREETAESQPYGAISFTNPTEELLVQAQRRLAIPEELFGLEQLDVFYDEEPAALWSFMRPSGRPSFTPQLLGDFINWQRLIGAHFGPDHVPLRYLVLGSRSPGVFCFGGDLELFAALIREGNRDGLAAYGYRCVEILHRNLHSLDLPVLTIGLVQGQALGGGFEALLSFDYIIAERGSVFGLPEVKFGLFPGMGAHAFLSRKIGSALADRVIMGDVPFTAEQMFDMGIVQALVEPGQGVAAVRDFMRKSERRHAGLVGARRASKRADDISLSELRDIVDHWANAALNLREQDLKLMQRLAAAQEKLPRDAAAAAAA</sequence>
<comment type="caution">
    <text evidence="2">The sequence shown here is derived from an EMBL/GenBank/DDBJ whole genome shotgun (WGS) entry which is preliminary data.</text>
</comment>
<organism evidence="2 3">
    <name type="scientific">Novosphingobium aquiterrae</name>
    <dbReference type="NCBI Taxonomy" id="624388"/>
    <lineage>
        <taxon>Bacteria</taxon>
        <taxon>Pseudomonadati</taxon>
        <taxon>Pseudomonadota</taxon>
        <taxon>Alphaproteobacteria</taxon>
        <taxon>Sphingomonadales</taxon>
        <taxon>Sphingomonadaceae</taxon>
        <taxon>Novosphingobium</taxon>
    </lineage>
</organism>
<dbReference type="RefSeq" id="WP_379480609.1">
    <property type="nucleotide sequence ID" value="NZ_JBHLTL010000004.1"/>
</dbReference>
<gene>
    <name evidence="2" type="ORF">ACFFF7_06740</name>
</gene>
<evidence type="ECO:0000256" key="1">
    <source>
        <dbReference type="SAM" id="MobiDB-lite"/>
    </source>
</evidence>
<protein>
    <submittedName>
        <fullName evidence="2">Crotonase/enoyl-CoA hydratase family protein</fullName>
    </submittedName>
</protein>
<dbReference type="NCBIfam" id="NF006452">
    <property type="entry name" value="PRK08788.1"/>
    <property type="match status" value="1"/>
</dbReference>
<dbReference type="Proteomes" id="UP001589943">
    <property type="component" value="Unassembled WGS sequence"/>
</dbReference>
<feature type="region of interest" description="Disordered" evidence="1">
    <location>
        <begin position="1"/>
        <end position="21"/>
    </location>
</feature>
<dbReference type="PANTHER" id="PTHR11941:SF54">
    <property type="entry name" value="ENOYL-COA HYDRATASE, MITOCHONDRIAL"/>
    <property type="match status" value="1"/>
</dbReference>
<name>A0ABV6PGZ6_9SPHN</name>
<dbReference type="SUPFAM" id="SSF52096">
    <property type="entry name" value="ClpP/crotonase"/>
    <property type="match status" value="1"/>
</dbReference>
<reference evidence="2 3" key="1">
    <citation type="submission" date="2024-09" db="EMBL/GenBank/DDBJ databases">
        <authorList>
            <person name="Sun Q."/>
            <person name="Mori K."/>
        </authorList>
    </citation>
    <scope>NUCLEOTIDE SEQUENCE [LARGE SCALE GENOMIC DNA]</scope>
    <source>
        <strain evidence="2 3">NCAIM B.02537</strain>
    </source>
</reference>
<proteinExistence type="predicted"/>
<dbReference type="Gene3D" id="3.90.226.10">
    <property type="entry name" value="2-enoyl-CoA Hydratase, Chain A, domain 1"/>
    <property type="match status" value="1"/>
</dbReference>
<evidence type="ECO:0000313" key="3">
    <source>
        <dbReference type="Proteomes" id="UP001589943"/>
    </source>
</evidence>
<dbReference type="PANTHER" id="PTHR11941">
    <property type="entry name" value="ENOYL-COA HYDRATASE-RELATED"/>
    <property type="match status" value="1"/>
</dbReference>